<evidence type="ECO:0000256" key="4">
    <source>
        <dbReference type="ARBA" id="ARBA00047175"/>
    </source>
</evidence>
<evidence type="ECO:0000256" key="8">
    <source>
        <dbReference type="PIRSR" id="PIRSR001434-2"/>
    </source>
</evidence>
<comment type="cofactor">
    <cofactor evidence="1 9">
        <name>pyridoxal 5'-phosphate</name>
        <dbReference type="ChEBI" id="CHEBI:597326"/>
    </cofactor>
</comment>
<dbReference type="SUPFAM" id="SSF53383">
    <property type="entry name" value="PLP-dependent transferases"/>
    <property type="match status" value="1"/>
</dbReference>
<proteinExistence type="inferred from homology"/>
<comment type="catalytic activity">
    <reaction evidence="7">
        <text>L-methionine + H2O = methanethiol + 2-oxobutanoate + NH4(+)</text>
        <dbReference type="Rhea" id="RHEA:23800"/>
        <dbReference type="ChEBI" id="CHEBI:15377"/>
        <dbReference type="ChEBI" id="CHEBI:16007"/>
        <dbReference type="ChEBI" id="CHEBI:16763"/>
        <dbReference type="ChEBI" id="CHEBI:28938"/>
        <dbReference type="ChEBI" id="CHEBI:57844"/>
        <dbReference type="EC" id="4.4.1.11"/>
    </reaction>
    <physiologicalReaction direction="left-to-right" evidence="7">
        <dbReference type="Rhea" id="RHEA:23801"/>
    </physiologicalReaction>
</comment>
<dbReference type="InterPro" id="IPR015424">
    <property type="entry name" value="PyrdxlP-dep_Trfase"/>
</dbReference>
<dbReference type="PANTHER" id="PTHR11808:SF15">
    <property type="entry name" value="CYSTATHIONINE GAMMA-LYASE"/>
    <property type="match status" value="1"/>
</dbReference>
<reference evidence="10" key="2">
    <citation type="submission" date="2021-09" db="EMBL/GenBank/DDBJ databases">
        <authorList>
            <person name="Gilroy R."/>
        </authorList>
    </citation>
    <scope>NUCLEOTIDE SEQUENCE</scope>
    <source>
        <strain evidence="10">ChiGjej5B5-22894</strain>
    </source>
</reference>
<dbReference type="Pfam" id="PF01053">
    <property type="entry name" value="Cys_Met_Meta_PP"/>
    <property type="match status" value="1"/>
</dbReference>
<dbReference type="AlphaFoldDB" id="A0A921SXL7"/>
<dbReference type="EC" id="4.4.1.2" evidence="4"/>
<dbReference type="PANTHER" id="PTHR11808">
    <property type="entry name" value="TRANS-SULFURATION ENZYME FAMILY MEMBER"/>
    <property type="match status" value="1"/>
</dbReference>
<dbReference type="InterPro" id="IPR054542">
    <property type="entry name" value="Cys_met_metab_PP"/>
</dbReference>
<dbReference type="InterPro" id="IPR000277">
    <property type="entry name" value="Cys/Met-Metab_PyrdxlP-dep_enz"/>
</dbReference>
<keyword evidence="3 8" id="KW-0663">Pyridoxal phosphate</keyword>
<dbReference type="Gene3D" id="3.40.640.10">
    <property type="entry name" value="Type I PLP-dependent aspartate aminotransferase-like (Major domain)"/>
    <property type="match status" value="1"/>
</dbReference>
<evidence type="ECO:0000256" key="7">
    <source>
        <dbReference type="ARBA" id="ARBA00052699"/>
    </source>
</evidence>
<evidence type="ECO:0000313" key="11">
    <source>
        <dbReference type="Proteomes" id="UP000742460"/>
    </source>
</evidence>
<dbReference type="Proteomes" id="UP000742460">
    <property type="component" value="Unassembled WGS sequence"/>
</dbReference>
<dbReference type="InterPro" id="IPR015422">
    <property type="entry name" value="PyrdxlP-dep_Trfase_small"/>
</dbReference>
<evidence type="ECO:0000256" key="2">
    <source>
        <dbReference type="ARBA" id="ARBA00009077"/>
    </source>
</evidence>
<accession>A0A921SXL7</accession>
<dbReference type="InterPro" id="IPR015421">
    <property type="entry name" value="PyrdxlP-dep_Trfase_major"/>
</dbReference>
<evidence type="ECO:0000256" key="6">
    <source>
        <dbReference type="ARBA" id="ARBA00048780"/>
    </source>
</evidence>
<dbReference type="GO" id="GO:0047982">
    <property type="term" value="F:homocysteine desulfhydrase activity"/>
    <property type="evidence" value="ECO:0007669"/>
    <property type="project" value="UniProtKB-EC"/>
</dbReference>
<evidence type="ECO:0000256" key="3">
    <source>
        <dbReference type="ARBA" id="ARBA00022898"/>
    </source>
</evidence>
<dbReference type="GO" id="GO:0019343">
    <property type="term" value="P:cysteine biosynthetic process via cystathionine"/>
    <property type="evidence" value="ECO:0007669"/>
    <property type="project" value="TreeGrafter"/>
</dbReference>
<dbReference type="EMBL" id="DYUE01000174">
    <property type="protein sequence ID" value="HJG91612.1"/>
    <property type="molecule type" value="Genomic_DNA"/>
</dbReference>
<dbReference type="GO" id="GO:0004123">
    <property type="term" value="F:cystathionine gamma-lyase activity"/>
    <property type="evidence" value="ECO:0007669"/>
    <property type="project" value="TreeGrafter"/>
</dbReference>
<evidence type="ECO:0000313" key="10">
    <source>
        <dbReference type="EMBL" id="HJG91612.1"/>
    </source>
</evidence>
<dbReference type="GO" id="GO:0030170">
    <property type="term" value="F:pyridoxal phosphate binding"/>
    <property type="evidence" value="ECO:0007669"/>
    <property type="project" value="InterPro"/>
</dbReference>
<keyword evidence="10" id="KW-0808">Transferase</keyword>
<dbReference type="GO" id="GO:0003962">
    <property type="term" value="F:cystathionine gamma-synthase activity"/>
    <property type="evidence" value="ECO:0007669"/>
    <property type="project" value="TreeGrafter"/>
</dbReference>
<dbReference type="Gene3D" id="3.90.1150.10">
    <property type="entry name" value="Aspartate Aminotransferase, domain 1"/>
    <property type="match status" value="1"/>
</dbReference>
<dbReference type="PIRSF" id="PIRSF001434">
    <property type="entry name" value="CGS"/>
    <property type="match status" value="1"/>
</dbReference>
<dbReference type="GO" id="GO:0019346">
    <property type="term" value="P:transsulfuration"/>
    <property type="evidence" value="ECO:0007669"/>
    <property type="project" value="InterPro"/>
</dbReference>
<comment type="caution">
    <text evidence="10">The sequence shown here is derived from an EMBL/GenBank/DDBJ whole genome shotgun (WGS) entry which is preliminary data.</text>
</comment>
<evidence type="ECO:0000256" key="9">
    <source>
        <dbReference type="RuleBase" id="RU362118"/>
    </source>
</evidence>
<comment type="catalytic activity">
    <reaction evidence="6">
        <text>L-homocysteine + H2O = 2-oxobutanoate + hydrogen sulfide + NH4(+) + H(+)</text>
        <dbReference type="Rhea" id="RHEA:14501"/>
        <dbReference type="ChEBI" id="CHEBI:15377"/>
        <dbReference type="ChEBI" id="CHEBI:15378"/>
        <dbReference type="ChEBI" id="CHEBI:16763"/>
        <dbReference type="ChEBI" id="CHEBI:28938"/>
        <dbReference type="ChEBI" id="CHEBI:29919"/>
        <dbReference type="ChEBI" id="CHEBI:58199"/>
        <dbReference type="EC" id="4.4.1.2"/>
    </reaction>
    <physiologicalReaction direction="left-to-right" evidence="6">
        <dbReference type="Rhea" id="RHEA:14502"/>
    </physiologicalReaction>
</comment>
<organism evidence="10 11">
    <name type="scientific">Brachybacterium massiliense</name>
    <dbReference type="NCBI Taxonomy" id="1755098"/>
    <lineage>
        <taxon>Bacteria</taxon>
        <taxon>Bacillati</taxon>
        <taxon>Actinomycetota</taxon>
        <taxon>Actinomycetes</taxon>
        <taxon>Micrococcales</taxon>
        <taxon>Dermabacteraceae</taxon>
        <taxon>Brachybacterium</taxon>
    </lineage>
</organism>
<feature type="modified residue" description="N6-(pyridoxal phosphate)lysine" evidence="8">
    <location>
        <position position="200"/>
    </location>
</feature>
<reference evidence="10" key="1">
    <citation type="journal article" date="2021" name="PeerJ">
        <title>Extensive microbial diversity within the chicken gut microbiome revealed by metagenomics and culture.</title>
        <authorList>
            <person name="Gilroy R."/>
            <person name="Ravi A."/>
            <person name="Getino M."/>
            <person name="Pursley I."/>
            <person name="Horton D.L."/>
            <person name="Alikhan N.F."/>
            <person name="Baker D."/>
            <person name="Gharbi K."/>
            <person name="Hall N."/>
            <person name="Watson M."/>
            <person name="Adriaenssens E.M."/>
            <person name="Foster-Nyarko E."/>
            <person name="Jarju S."/>
            <person name="Secka A."/>
            <person name="Antonio M."/>
            <person name="Oren A."/>
            <person name="Chaudhuri R.R."/>
            <person name="La Ragione R."/>
            <person name="Hildebrand F."/>
            <person name="Pallen M.J."/>
        </authorList>
    </citation>
    <scope>NUCLEOTIDE SEQUENCE</scope>
    <source>
        <strain evidence="10">ChiGjej5B5-22894</strain>
    </source>
</reference>
<dbReference type="GO" id="GO:0005737">
    <property type="term" value="C:cytoplasm"/>
    <property type="evidence" value="ECO:0007669"/>
    <property type="project" value="TreeGrafter"/>
</dbReference>
<dbReference type="PROSITE" id="PS00868">
    <property type="entry name" value="CYS_MET_METAB_PP"/>
    <property type="match status" value="1"/>
</dbReference>
<dbReference type="FunFam" id="3.40.640.10:FF:000046">
    <property type="entry name" value="Cystathionine gamma-lyase"/>
    <property type="match status" value="1"/>
</dbReference>
<evidence type="ECO:0000256" key="1">
    <source>
        <dbReference type="ARBA" id="ARBA00001933"/>
    </source>
</evidence>
<dbReference type="GO" id="GO:0018826">
    <property type="term" value="F:methionine gamma-lyase activity"/>
    <property type="evidence" value="ECO:0007669"/>
    <property type="project" value="UniProtKB-EC"/>
</dbReference>
<protein>
    <recommendedName>
        <fullName evidence="4">homocysteine desulfhydrase</fullName>
        <ecNumber evidence="4">4.4.1.2</ecNumber>
    </recommendedName>
    <alternativeName>
        <fullName evidence="5">Homocysteine desulfhydrase</fullName>
    </alternativeName>
</protein>
<evidence type="ECO:0000256" key="5">
    <source>
        <dbReference type="ARBA" id="ARBA00047199"/>
    </source>
</evidence>
<comment type="similarity">
    <text evidence="2 9">Belongs to the trans-sulfuration enzymes family.</text>
</comment>
<name>A0A921SXL7_9MICO</name>
<gene>
    <name evidence="10" type="ORF">K8V81_07790</name>
</gene>
<sequence>MTFPDTHTPELSLRPDTVTVQAGRPARTPGAPVNTPITLSAKYIHDSDRPYGRDGNEGWDALETALGALEGGHAISFASGMAAIAAVAELVPVGGVVVLPTTAYHGVSHWFGRLAERGLVTVRTADPSDTAAVLEAADGADLVWLESIANPTMEVADIPAIAAGAREKGALTAVDATFATPLRQRPLELGADLVVHSATKFLGGHSDLLLGVVIAATQEHARSIAGYRHDAGSIPGGIEPFLALRGLRTLAVRLDRAEANALELARRLSQHPSVAAVHYPGLPGDSEHERARAVLPDGSGAMVSFETIGTAEQTERVLAGLHLFAHATSLGDVESSIERRARWAGDAASGVPATLCRMSVGIENVEDLWTDLDEGLRGLSGAPGA</sequence>